<name>A0A4U0UAP1_9PEZI</name>
<comment type="caution">
    <text evidence="5">The sequence shown here is derived from an EMBL/GenBank/DDBJ whole genome shotgun (WGS) entry which is preliminary data.</text>
</comment>
<keyword evidence="3" id="KW-0812">Transmembrane</keyword>
<evidence type="ECO:0000256" key="2">
    <source>
        <dbReference type="SAM" id="MobiDB-lite"/>
    </source>
</evidence>
<accession>A0A4U0UAP1</accession>
<dbReference type="InterPro" id="IPR006011">
    <property type="entry name" value="Syntaxin_N"/>
</dbReference>
<dbReference type="Pfam" id="PF05739">
    <property type="entry name" value="SNARE"/>
    <property type="match status" value="1"/>
</dbReference>
<feature type="compositionally biased region" description="Low complexity" evidence="2">
    <location>
        <begin position="8"/>
        <end position="33"/>
    </location>
</feature>
<feature type="compositionally biased region" description="Polar residues" evidence="2">
    <location>
        <begin position="406"/>
        <end position="418"/>
    </location>
</feature>
<feature type="compositionally biased region" description="Low complexity" evidence="2">
    <location>
        <begin position="361"/>
        <end position="375"/>
    </location>
</feature>
<dbReference type="GO" id="GO:0005886">
    <property type="term" value="C:plasma membrane"/>
    <property type="evidence" value="ECO:0007669"/>
    <property type="project" value="TreeGrafter"/>
</dbReference>
<dbReference type="PANTHER" id="PTHR19957">
    <property type="entry name" value="SYNTAXIN"/>
    <property type="match status" value="1"/>
</dbReference>
<dbReference type="SUPFAM" id="SSF47661">
    <property type="entry name" value="t-snare proteins"/>
    <property type="match status" value="1"/>
</dbReference>
<organism evidence="5 6">
    <name type="scientific">Salinomyces thailandicus</name>
    <dbReference type="NCBI Taxonomy" id="706561"/>
    <lineage>
        <taxon>Eukaryota</taxon>
        <taxon>Fungi</taxon>
        <taxon>Dikarya</taxon>
        <taxon>Ascomycota</taxon>
        <taxon>Pezizomycotina</taxon>
        <taxon>Dothideomycetes</taxon>
        <taxon>Dothideomycetidae</taxon>
        <taxon>Mycosphaerellales</taxon>
        <taxon>Teratosphaeriaceae</taxon>
        <taxon>Salinomyces</taxon>
    </lineage>
</organism>
<feature type="compositionally biased region" description="Basic residues" evidence="2">
    <location>
        <begin position="36"/>
        <end position="47"/>
    </location>
</feature>
<dbReference type="Pfam" id="PF00804">
    <property type="entry name" value="Syntaxin"/>
    <property type="match status" value="1"/>
</dbReference>
<dbReference type="GO" id="GO:0048278">
    <property type="term" value="P:vesicle docking"/>
    <property type="evidence" value="ECO:0007669"/>
    <property type="project" value="TreeGrafter"/>
</dbReference>
<dbReference type="AlphaFoldDB" id="A0A4U0UAP1"/>
<dbReference type="GO" id="GO:0006886">
    <property type="term" value="P:intracellular protein transport"/>
    <property type="evidence" value="ECO:0007669"/>
    <property type="project" value="TreeGrafter"/>
</dbReference>
<dbReference type="GO" id="GO:0031201">
    <property type="term" value="C:SNARE complex"/>
    <property type="evidence" value="ECO:0007669"/>
    <property type="project" value="TreeGrafter"/>
</dbReference>
<gene>
    <name evidence="5" type="ORF">B0A50_01568</name>
</gene>
<dbReference type="InterPro" id="IPR010989">
    <property type="entry name" value="SNARE"/>
</dbReference>
<dbReference type="OrthoDB" id="10255013at2759"/>
<feature type="transmembrane region" description="Helical" evidence="3">
    <location>
        <begin position="641"/>
        <end position="663"/>
    </location>
</feature>
<feature type="region of interest" description="Disordered" evidence="2">
    <location>
        <begin position="256"/>
        <end position="278"/>
    </location>
</feature>
<dbReference type="EMBL" id="NAJL01000005">
    <property type="protein sequence ID" value="TKA32460.1"/>
    <property type="molecule type" value="Genomic_DNA"/>
</dbReference>
<evidence type="ECO:0000256" key="3">
    <source>
        <dbReference type="SAM" id="Phobius"/>
    </source>
</evidence>
<dbReference type="InterPro" id="IPR045242">
    <property type="entry name" value="Syntaxin"/>
</dbReference>
<feature type="region of interest" description="Disordered" evidence="2">
    <location>
        <begin position="342"/>
        <end position="418"/>
    </location>
</feature>
<dbReference type="GO" id="GO:0005484">
    <property type="term" value="F:SNAP receptor activity"/>
    <property type="evidence" value="ECO:0007669"/>
    <property type="project" value="TreeGrafter"/>
</dbReference>
<comment type="similarity">
    <text evidence="1">Belongs to the syntaxin family.</text>
</comment>
<dbReference type="GO" id="GO:0000149">
    <property type="term" value="F:SNARE binding"/>
    <property type="evidence" value="ECO:0007669"/>
    <property type="project" value="TreeGrafter"/>
</dbReference>
<feature type="region of interest" description="Disordered" evidence="2">
    <location>
        <begin position="1"/>
        <end position="49"/>
    </location>
</feature>
<proteinExistence type="inferred from homology"/>
<keyword evidence="3" id="KW-0472">Membrane</keyword>
<reference evidence="5 6" key="1">
    <citation type="submission" date="2017-03" db="EMBL/GenBank/DDBJ databases">
        <title>Genomes of endolithic fungi from Antarctica.</title>
        <authorList>
            <person name="Coleine C."/>
            <person name="Masonjones S."/>
            <person name="Stajich J.E."/>
        </authorList>
    </citation>
    <scope>NUCLEOTIDE SEQUENCE [LARGE SCALE GENOMIC DNA]</scope>
    <source>
        <strain evidence="5 6">CCFEE 6315</strain>
    </source>
</reference>
<dbReference type="PROSITE" id="PS50192">
    <property type="entry name" value="T_SNARE"/>
    <property type="match status" value="1"/>
</dbReference>
<dbReference type="GO" id="GO:0006887">
    <property type="term" value="P:exocytosis"/>
    <property type="evidence" value="ECO:0007669"/>
    <property type="project" value="TreeGrafter"/>
</dbReference>
<dbReference type="SMART" id="SM00397">
    <property type="entry name" value="t_SNARE"/>
    <property type="match status" value="1"/>
</dbReference>
<dbReference type="GO" id="GO:0012505">
    <property type="term" value="C:endomembrane system"/>
    <property type="evidence" value="ECO:0007669"/>
    <property type="project" value="TreeGrafter"/>
</dbReference>
<keyword evidence="3" id="KW-1133">Transmembrane helix</keyword>
<evidence type="ECO:0000313" key="5">
    <source>
        <dbReference type="EMBL" id="TKA32460.1"/>
    </source>
</evidence>
<evidence type="ECO:0000313" key="6">
    <source>
        <dbReference type="Proteomes" id="UP000308549"/>
    </source>
</evidence>
<dbReference type="CDD" id="cd15849">
    <property type="entry name" value="SNARE_Sso1"/>
    <property type="match status" value="1"/>
</dbReference>
<keyword evidence="6" id="KW-1185">Reference proteome</keyword>
<dbReference type="Proteomes" id="UP000308549">
    <property type="component" value="Unassembled WGS sequence"/>
</dbReference>
<feature type="region of interest" description="Disordered" evidence="2">
    <location>
        <begin position="306"/>
        <end position="330"/>
    </location>
</feature>
<feature type="domain" description="T-SNARE coiled-coil homology" evidence="4">
    <location>
        <begin position="567"/>
        <end position="629"/>
    </location>
</feature>
<evidence type="ECO:0000256" key="1">
    <source>
        <dbReference type="ARBA" id="ARBA00009063"/>
    </source>
</evidence>
<protein>
    <recommendedName>
        <fullName evidence="4">t-SNARE coiled-coil homology domain-containing protein</fullName>
    </recommendedName>
</protein>
<dbReference type="InterPro" id="IPR000727">
    <property type="entry name" value="T_SNARE_dom"/>
</dbReference>
<dbReference type="PANTHER" id="PTHR19957:SF380">
    <property type="entry name" value="SYNTAXIN FAMILY PROTEIN"/>
    <property type="match status" value="1"/>
</dbReference>
<evidence type="ECO:0000259" key="4">
    <source>
        <dbReference type="PROSITE" id="PS50192"/>
    </source>
</evidence>
<dbReference type="GO" id="GO:0006906">
    <property type="term" value="P:vesicle fusion"/>
    <property type="evidence" value="ECO:0007669"/>
    <property type="project" value="TreeGrafter"/>
</dbReference>
<sequence>MPPPRNQRNAARSGASTARGRGAAANRGKATTRQAGIKKKAASKKKRDVQPRIAAALQALFAETGFEQDASFAPQPPHARVQRVHRSNGNMCTRWSLDFVYRIPYPTSSGETEMGSLNTSEDTEILALNIMDHFMQPENAVKELKYGILHAAAFALACDLTKIGRQIYEITEAVSIRTARLWEIDASLPASALEVGLQDVKDGRVALLERRRELYPLVGEYAGELAHLAYLFLDLEGIDEEFRHLFMGRGEIGPEASGVQAADGRWVEDPEEEDSNSPNAIAFHSASWTKYLHNSTKIGSTRRLLGGSKQIQESTDVPKHSGPRLLGGNMAYNSSYNGGYGQSNPYSTSTSPAPPYGSHEPYGAQSYGGQSYGNQPYGGGRQHDMEMQPLNNGDAANPFSDPAYPGQQQPQRDPNATLNSCRDVSRAIDELESRLPELQRLQRSFTSGTGASNSQIDSTSADIMTAYRGLADRVRRLKGQPDAGNPRNRAQVEALDRRIRKSINTFQQAESSFRREVQEQQRRQYLIVRPDATEQEITEATEAGGDQQIFQQALQNADRRGQAQSTLRNVRERHDAILQIERTMMELAQLFQDLDAIVVQQEPLVQNIEQKAEETNTHLEAGNVHVEKAVTSARAARKKKWICLGIVVGIIVVIIIIVLIYGATAGGWFDNNGNNTNNNGAQ</sequence>
<dbReference type="Gene3D" id="1.20.58.70">
    <property type="match status" value="1"/>
</dbReference>